<sequence length="74" mass="8223">MWTIRWSMQLVARRRDCRRESWGRQGAGQGSYIEEGGGSEVSAVQEMMALLRGCRAAICFRRAALGTLNMTGQG</sequence>
<dbReference type="EMBL" id="JABFUD020000009">
    <property type="protein sequence ID" value="KAI5075147.1"/>
    <property type="molecule type" value="Genomic_DNA"/>
</dbReference>
<dbReference type="Proteomes" id="UP000886520">
    <property type="component" value="Chromosome 9"/>
</dbReference>
<organism evidence="1 2">
    <name type="scientific">Adiantum capillus-veneris</name>
    <name type="common">Maidenhair fern</name>
    <dbReference type="NCBI Taxonomy" id="13818"/>
    <lineage>
        <taxon>Eukaryota</taxon>
        <taxon>Viridiplantae</taxon>
        <taxon>Streptophyta</taxon>
        <taxon>Embryophyta</taxon>
        <taxon>Tracheophyta</taxon>
        <taxon>Polypodiopsida</taxon>
        <taxon>Polypodiidae</taxon>
        <taxon>Polypodiales</taxon>
        <taxon>Pteridineae</taxon>
        <taxon>Pteridaceae</taxon>
        <taxon>Vittarioideae</taxon>
        <taxon>Adiantum</taxon>
    </lineage>
</organism>
<name>A0A9D4UXE6_ADICA</name>
<dbReference type="AlphaFoldDB" id="A0A9D4UXE6"/>
<proteinExistence type="predicted"/>
<reference evidence="1" key="1">
    <citation type="submission" date="2021-01" db="EMBL/GenBank/DDBJ databases">
        <title>Adiantum capillus-veneris genome.</title>
        <authorList>
            <person name="Fang Y."/>
            <person name="Liao Q."/>
        </authorList>
    </citation>
    <scope>NUCLEOTIDE SEQUENCE</scope>
    <source>
        <strain evidence="1">H3</strain>
        <tissue evidence="1">Leaf</tissue>
    </source>
</reference>
<accession>A0A9D4UXE6</accession>
<protein>
    <submittedName>
        <fullName evidence="1">Uncharacterized protein</fullName>
    </submittedName>
</protein>
<evidence type="ECO:0000313" key="2">
    <source>
        <dbReference type="Proteomes" id="UP000886520"/>
    </source>
</evidence>
<evidence type="ECO:0000313" key="1">
    <source>
        <dbReference type="EMBL" id="KAI5075147.1"/>
    </source>
</evidence>
<keyword evidence="2" id="KW-1185">Reference proteome</keyword>
<gene>
    <name evidence="1" type="ORF">GOP47_0009223</name>
</gene>
<comment type="caution">
    <text evidence="1">The sequence shown here is derived from an EMBL/GenBank/DDBJ whole genome shotgun (WGS) entry which is preliminary data.</text>
</comment>